<evidence type="ECO:0000313" key="2">
    <source>
        <dbReference type="EMBL" id="KAK1796878.1"/>
    </source>
</evidence>
<dbReference type="Proteomes" id="UP001239994">
    <property type="component" value="Unassembled WGS sequence"/>
</dbReference>
<feature type="compositionally biased region" description="Basic and acidic residues" evidence="1">
    <location>
        <begin position="446"/>
        <end position="460"/>
    </location>
</feature>
<organism evidence="2 3">
    <name type="scientific">Electrophorus voltai</name>
    <dbReference type="NCBI Taxonomy" id="2609070"/>
    <lineage>
        <taxon>Eukaryota</taxon>
        <taxon>Metazoa</taxon>
        <taxon>Chordata</taxon>
        <taxon>Craniata</taxon>
        <taxon>Vertebrata</taxon>
        <taxon>Euteleostomi</taxon>
        <taxon>Actinopterygii</taxon>
        <taxon>Neopterygii</taxon>
        <taxon>Teleostei</taxon>
        <taxon>Ostariophysi</taxon>
        <taxon>Gymnotiformes</taxon>
        <taxon>Gymnotoidei</taxon>
        <taxon>Gymnotidae</taxon>
        <taxon>Electrophorus</taxon>
    </lineage>
</organism>
<dbReference type="InterPro" id="IPR036397">
    <property type="entry name" value="RNaseH_sf"/>
</dbReference>
<gene>
    <name evidence="2" type="ORF">P4O66_000966</name>
</gene>
<evidence type="ECO:0000256" key="1">
    <source>
        <dbReference type="SAM" id="MobiDB-lite"/>
    </source>
</evidence>
<sequence>MLTAVCDFADMALEKREYSLDLATSTPKVVFNCCSHSKRRSAVYPMAEGHFQQDKSPRHKGRVVMGLFQKQDYGFSLLLWPSQSIDLNPIEHLWAEAQNQGDGMSSPVKTEEGERLEGVEGTRLGFRRAGTCVRGSAHPYGACYPIAHEVTEVLPTERGPLANRAHPALPVSALTPWSWRCGTYRKSWTLSHSDSPVRPESQRSTILTLQESQRSTILTLQESQHFTILTPQESQRSTILTLQESQRSTILTPQESQRSTILTLQESQRSTILTLQESQRSTILTHQESQRSTILTLQESQLSFFLLGRAPVPLGWARAARHPIFESPCPSPPQLIALALLGQRCAPSLPGRDVYWCAAESSAVRPPRARQGDPPRSSGPPTYQNNGFLAHRDNTPPPTKVPPASESDAHPADVAVVWKGGPRGRKLLGWYPGLGRQTPSFSLPGCKREERRKGSQPDCR</sequence>
<feature type="region of interest" description="Disordered" evidence="1">
    <location>
        <begin position="429"/>
        <end position="460"/>
    </location>
</feature>
<protein>
    <submittedName>
        <fullName evidence="2">Uncharacterized protein</fullName>
    </submittedName>
</protein>
<keyword evidence="3" id="KW-1185">Reference proteome</keyword>
<dbReference type="AlphaFoldDB" id="A0AAD9DXS1"/>
<evidence type="ECO:0000313" key="3">
    <source>
        <dbReference type="Proteomes" id="UP001239994"/>
    </source>
</evidence>
<name>A0AAD9DXS1_9TELE</name>
<dbReference type="Gene3D" id="3.30.420.10">
    <property type="entry name" value="Ribonuclease H-like superfamily/Ribonuclease H"/>
    <property type="match status" value="1"/>
</dbReference>
<reference evidence="2" key="1">
    <citation type="submission" date="2023-03" db="EMBL/GenBank/DDBJ databases">
        <title>Electrophorus voltai genome.</title>
        <authorList>
            <person name="Bian C."/>
        </authorList>
    </citation>
    <scope>NUCLEOTIDE SEQUENCE</scope>
    <source>
        <strain evidence="2">CB-2022</strain>
        <tissue evidence="2">Muscle</tissue>
    </source>
</reference>
<dbReference type="GO" id="GO:0003676">
    <property type="term" value="F:nucleic acid binding"/>
    <property type="evidence" value="ECO:0007669"/>
    <property type="project" value="InterPro"/>
</dbReference>
<proteinExistence type="predicted"/>
<dbReference type="EMBL" id="JAROKS010000014">
    <property type="protein sequence ID" value="KAK1796878.1"/>
    <property type="molecule type" value="Genomic_DNA"/>
</dbReference>
<accession>A0AAD9DXS1</accession>
<comment type="caution">
    <text evidence="2">The sequence shown here is derived from an EMBL/GenBank/DDBJ whole genome shotgun (WGS) entry which is preliminary data.</text>
</comment>
<feature type="region of interest" description="Disordered" evidence="1">
    <location>
        <begin position="363"/>
        <end position="413"/>
    </location>
</feature>